<evidence type="ECO:0008006" key="4">
    <source>
        <dbReference type="Google" id="ProtNLM"/>
    </source>
</evidence>
<evidence type="ECO:0000256" key="1">
    <source>
        <dbReference type="SAM" id="SignalP"/>
    </source>
</evidence>
<accession>A0ABZ2TVF9</accession>
<feature type="signal peptide" evidence="1">
    <location>
        <begin position="1"/>
        <end position="18"/>
    </location>
</feature>
<evidence type="ECO:0000313" key="2">
    <source>
        <dbReference type="EMBL" id="WYW55222.1"/>
    </source>
</evidence>
<dbReference type="InterPro" id="IPR011652">
    <property type="entry name" value="MORN_2"/>
</dbReference>
<protein>
    <recommendedName>
        <fullName evidence="4">Toxin-antitoxin system YwqK family antitoxin</fullName>
    </recommendedName>
</protein>
<sequence length="131" mass="15380">MKFILVLFFFFSSFLTLAQDKIWFDANGNITTKENAVYYRVSSKNKTKKQLIIDYYISGKKAKESYFVKGKQDGKYVEFYNTGEVKVTGVYQNGLKTGMWKTYDKKGKIKKKGKYFKGEKVGVWKTFYKNN</sequence>
<name>A0ABZ2TVF9_9FLAO</name>
<keyword evidence="1" id="KW-0732">Signal</keyword>
<dbReference type="Gene3D" id="3.90.930.1">
    <property type="match status" value="1"/>
</dbReference>
<reference evidence="2 3" key="1">
    <citation type="submission" date="2024-03" db="EMBL/GenBank/DDBJ databases">
        <authorList>
            <person name="Cao K."/>
        </authorList>
    </citation>
    <scope>NUCLEOTIDE SEQUENCE [LARGE SCALE GENOMIC DNA]</scope>
    <source>
        <strain evidence="2 3">MCCC 1K00696</strain>
    </source>
</reference>
<dbReference type="EMBL" id="CP150496">
    <property type="protein sequence ID" value="WYW55222.1"/>
    <property type="molecule type" value="Genomic_DNA"/>
</dbReference>
<dbReference type="SUPFAM" id="SSF82185">
    <property type="entry name" value="Histone H3 K4-specific methyltransferase SET7/9 N-terminal domain"/>
    <property type="match status" value="1"/>
</dbReference>
<feature type="chain" id="PRO_5046921524" description="Toxin-antitoxin system YwqK family antitoxin" evidence="1">
    <location>
        <begin position="19"/>
        <end position="131"/>
    </location>
</feature>
<organism evidence="2 3">
    <name type="scientific">Polaribacter marinaquae</name>
    <dbReference type="NCBI Taxonomy" id="1642819"/>
    <lineage>
        <taxon>Bacteria</taxon>
        <taxon>Pseudomonadati</taxon>
        <taxon>Bacteroidota</taxon>
        <taxon>Flavobacteriia</taxon>
        <taxon>Flavobacteriales</taxon>
        <taxon>Flavobacteriaceae</taxon>
    </lineage>
</organism>
<evidence type="ECO:0000313" key="3">
    <source>
        <dbReference type="Proteomes" id="UP001491088"/>
    </source>
</evidence>
<dbReference type="RefSeq" id="WP_340932621.1">
    <property type="nucleotide sequence ID" value="NZ_CP150496.1"/>
</dbReference>
<keyword evidence="3" id="KW-1185">Reference proteome</keyword>
<gene>
    <name evidence="2" type="ORF">WG950_11860</name>
</gene>
<dbReference type="Proteomes" id="UP001491088">
    <property type="component" value="Chromosome"/>
</dbReference>
<proteinExistence type="predicted"/>
<dbReference type="Pfam" id="PF07661">
    <property type="entry name" value="MORN_2"/>
    <property type="match status" value="2"/>
</dbReference>